<organism evidence="8 9">
    <name type="scientific">Sinimarinibacterium thermocellulolyticum</name>
    <dbReference type="NCBI Taxonomy" id="3170016"/>
    <lineage>
        <taxon>Bacteria</taxon>
        <taxon>Pseudomonadati</taxon>
        <taxon>Pseudomonadota</taxon>
        <taxon>Gammaproteobacteria</taxon>
        <taxon>Nevskiales</taxon>
        <taxon>Nevskiaceae</taxon>
        <taxon>Sinimarinibacterium</taxon>
    </lineage>
</organism>
<dbReference type="InterPro" id="IPR050638">
    <property type="entry name" value="AA-Vitamin_Transporters"/>
</dbReference>
<gene>
    <name evidence="8" type="ORF">ABSH63_06100</name>
</gene>
<dbReference type="RefSeq" id="WP_352888335.1">
    <property type="nucleotide sequence ID" value="NZ_JBEPIJ010000005.1"/>
</dbReference>
<evidence type="ECO:0000256" key="6">
    <source>
        <dbReference type="SAM" id="Phobius"/>
    </source>
</evidence>
<dbReference type="Proteomes" id="UP001465331">
    <property type="component" value="Unassembled WGS sequence"/>
</dbReference>
<feature type="transmembrane region" description="Helical" evidence="6">
    <location>
        <begin position="246"/>
        <end position="267"/>
    </location>
</feature>
<feature type="domain" description="EamA" evidence="7">
    <location>
        <begin position="153"/>
        <end position="291"/>
    </location>
</feature>
<dbReference type="Gene3D" id="1.10.3730.20">
    <property type="match status" value="2"/>
</dbReference>
<feature type="transmembrane region" description="Helical" evidence="6">
    <location>
        <begin position="274"/>
        <end position="292"/>
    </location>
</feature>
<feature type="transmembrane region" description="Helical" evidence="6">
    <location>
        <begin position="97"/>
        <end position="115"/>
    </location>
</feature>
<dbReference type="InterPro" id="IPR037185">
    <property type="entry name" value="EmrE-like"/>
</dbReference>
<evidence type="ECO:0000256" key="1">
    <source>
        <dbReference type="ARBA" id="ARBA00004141"/>
    </source>
</evidence>
<evidence type="ECO:0000313" key="9">
    <source>
        <dbReference type="Proteomes" id="UP001465331"/>
    </source>
</evidence>
<comment type="similarity">
    <text evidence="2">Belongs to the EamA transporter family.</text>
</comment>
<reference evidence="8 9" key="1">
    <citation type="submission" date="2024-06" db="EMBL/GenBank/DDBJ databases">
        <authorList>
            <person name="Li Z."/>
            <person name="Jiang Y."/>
        </authorList>
    </citation>
    <scope>NUCLEOTIDE SEQUENCE [LARGE SCALE GENOMIC DNA]</scope>
    <source>
        <strain evidence="8 9">HSW-8</strain>
    </source>
</reference>
<sequence>MGLGELYATGCAFAWAIAVILFKKSGEHLPPFALNLVKTAMVLPLFALTILVVEGPALPAIPRADLGVIVLSGVLGIAAGDTLYFRGLNAIGASRMAVAQALYSPFVILLSMVWLGERLSAWQFAGVGLVLSGIVLVTWRAEREAVDARALRIGVAWAVFSVFLMALGVVIAKPMLEQHSFLWVVTLRVAAGFLGMFAIAVGRRQLAALWRAYRGVTHWPAIVAGGITGTYLSMMMWLAGYKYTQASIAAVLNELAAVFILPLAVIFLREPVRARQAVGVLLALAGVALVVGL</sequence>
<accession>A0ABV2A8V0</accession>
<dbReference type="PANTHER" id="PTHR32322">
    <property type="entry name" value="INNER MEMBRANE TRANSPORTER"/>
    <property type="match status" value="1"/>
</dbReference>
<keyword evidence="4 6" id="KW-1133">Transmembrane helix</keyword>
<dbReference type="Pfam" id="PF00892">
    <property type="entry name" value="EamA"/>
    <property type="match status" value="2"/>
</dbReference>
<feature type="transmembrane region" description="Helical" evidence="6">
    <location>
        <begin position="221"/>
        <end position="240"/>
    </location>
</feature>
<feature type="transmembrane region" description="Helical" evidence="6">
    <location>
        <begin position="121"/>
        <end position="139"/>
    </location>
</feature>
<feature type="transmembrane region" description="Helical" evidence="6">
    <location>
        <begin position="66"/>
        <end position="85"/>
    </location>
</feature>
<keyword evidence="5 6" id="KW-0472">Membrane</keyword>
<feature type="transmembrane region" description="Helical" evidence="6">
    <location>
        <begin position="181"/>
        <end position="201"/>
    </location>
</feature>
<evidence type="ECO:0000259" key="7">
    <source>
        <dbReference type="Pfam" id="PF00892"/>
    </source>
</evidence>
<dbReference type="EMBL" id="JBEPIJ010000005">
    <property type="protein sequence ID" value="MES0873574.1"/>
    <property type="molecule type" value="Genomic_DNA"/>
</dbReference>
<dbReference type="SUPFAM" id="SSF103481">
    <property type="entry name" value="Multidrug resistance efflux transporter EmrE"/>
    <property type="match status" value="2"/>
</dbReference>
<evidence type="ECO:0000256" key="2">
    <source>
        <dbReference type="ARBA" id="ARBA00007362"/>
    </source>
</evidence>
<dbReference type="InterPro" id="IPR000620">
    <property type="entry name" value="EamA_dom"/>
</dbReference>
<keyword evidence="9" id="KW-1185">Reference proteome</keyword>
<keyword evidence="3 6" id="KW-0812">Transmembrane</keyword>
<evidence type="ECO:0000256" key="5">
    <source>
        <dbReference type="ARBA" id="ARBA00023136"/>
    </source>
</evidence>
<feature type="transmembrane region" description="Helical" evidence="6">
    <location>
        <begin position="6"/>
        <end position="22"/>
    </location>
</feature>
<comment type="subcellular location">
    <subcellularLocation>
        <location evidence="1">Membrane</location>
        <topology evidence="1">Multi-pass membrane protein</topology>
    </subcellularLocation>
</comment>
<proteinExistence type="inferred from homology"/>
<feature type="transmembrane region" description="Helical" evidence="6">
    <location>
        <begin position="151"/>
        <end position="175"/>
    </location>
</feature>
<feature type="domain" description="EamA" evidence="7">
    <location>
        <begin position="3"/>
        <end position="138"/>
    </location>
</feature>
<feature type="transmembrane region" description="Helical" evidence="6">
    <location>
        <begin position="34"/>
        <end position="54"/>
    </location>
</feature>
<evidence type="ECO:0000256" key="4">
    <source>
        <dbReference type="ARBA" id="ARBA00022989"/>
    </source>
</evidence>
<evidence type="ECO:0000313" key="8">
    <source>
        <dbReference type="EMBL" id="MES0873574.1"/>
    </source>
</evidence>
<protein>
    <submittedName>
        <fullName evidence="8">DMT family transporter</fullName>
    </submittedName>
</protein>
<evidence type="ECO:0000256" key="3">
    <source>
        <dbReference type="ARBA" id="ARBA00022692"/>
    </source>
</evidence>
<name>A0ABV2A8V0_9GAMM</name>
<comment type="caution">
    <text evidence="8">The sequence shown here is derived from an EMBL/GenBank/DDBJ whole genome shotgun (WGS) entry which is preliminary data.</text>
</comment>
<dbReference type="PANTHER" id="PTHR32322:SF2">
    <property type="entry name" value="EAMA DOMAIN-CONTAINING PROTEIN"/>
    <property type="match status" value="1"/>
</dbReference>